<evidence type="ECO:0000259" key="2">
    <source>
        <dbReference type="Pfam" id="PF00565"/>
    </source>
</evidence>
<evidence type="ECO:0000313" key="4">
    <source>
        <dbReference type="Proteomes" id="UP000631034"/>
    </source>
</evidence>
<dbReference type="Proteomes" id="UP000631034">
    <property type="component" value="Unassembled WGS sequence"/>
</dbReference>
<dbReference type="SUPFAM" id="SSF50199">
    <property type="entry name" value="Staphylococcal nuclease"/>
    <property type="match status" value="1"/>
</dbReference>
<evidence type="ECO:0000313" key="3">
    <source>
        <dbReference type="EMBL" id="MBE1237409.1"/>
    </source>
</evidence>
<gene>
    <name evidence="3" type="ORF">IHV25_07080</name>
</gene>
<organism evidence="3 4">
    <name type="scientific">Phaeovibrio sulfidiphilus</name>
    <dbReference type="NCBI Taxonomy" id="1220600"/>
    <lineage>
        <taxon>Bacteria</taxon>
        <taxon>Pseudomonadati</taxon>
        <taxon>Pseudomonadota</taxon>
        <taxon>Alphaproteobacteria</taxon>
        <taxon>Rhodospirillales</taxon>
        <taxon>Rhodospirillaceae</taxon>
        <taxon>Phaeovibrio</taxon>
    </lineage>
</organism>
<comment type="caution">
    <text evidence="3">The sequence shown here is derived from an EMBL/GenBank/DDBJ whole genome shotgun (WGS) entry which is preliminary data.</text>
</comment>
<dbReference type="RefSeq" id="WP_192534417.1">
    <property type="nucleotide sequence ID" value="NZ_JACZHT010000004.1"/>
</dbReference>
<keyword evidence="4" id="KW-1185">Reference proteome</keyword>
<feature type="domain" description="TNase-like" evidence="2">
    <location>
        <begin position="58"/>
        <end position="135"/>
    </location>
</feature>
<dbReference type="AlphaFoldDB" id="A0A8J6YVX5"/>
<protein>
    <submittedName>
        <fullName evidence="3">Thermonuclease family protein</fullName>
    </submittedName>
</protein>
<dbReference type="Gene3D" id="2.40.50.90">
    <property type="match status" value="1"/>
</dbReference>
<feature type="signal peptide" evidence="1">
    <location>
        <begin position="1"/>
        <end position="27"/>
    </location>
</feature>
<reference evidence="3" key="1">
    <citation type="submission" date="2020-10" db="EMBL/GenBank/DDBJ databases">
        <title>Genome sequence of the unusual species of purple photosynthetic bacteria, Phaeovibrio sulfidiphilus DSM 23193, type strain.</title>
        <authorList>
            <person name="Kyndt J.A."/>
            <person name="Meyer T.E."/>
        </authorList>
    </citation>
    <scope>NUCLEOTIDE SEQUENCE</scope>
    <source>
        <strain evidence="3">DSM 23193</strain>
    </source>
</reference>
<dbReference type="Pfam" id="PF00565">
    <property type="entry name" value="SNase"/>
    <property type="match status" value="1"/>
</dbReference>
<dbReference type="InterPro" id="IPR035437">
    <property type="entry name" value="SNase_OB-fold_sf"/>
</dbReference>
<accession>A0A8J6YVX5</accession>
<evidence type="ECO:0000256" key="1">
    <source>
        <dbReference type="SAM" id="SignalP"/>
    </source>
</evidence>
<feature type="chain" id="PRO_5035270489" evidence="1">
    <location>
        <begin position="28"/>
        <end position="160"/>
    </location>
</feature>
<dbReference type="InterPro" id="IPR016071">
    <property type="entry name" value="Staphylococal_nuclease_OB-fold"/>
</dbReference>
<sequence length="160" mass="17795">MKHPASRACLLAVSILCGALSASPSRASAPASEPVRVEVSRDRIWVIDGDTISLDGRRLRTLSIDTPEIKGARCARERLQGQAAQRRLISLVRRAGHIEIVWSGREGKYGRPLIDLMIDGKNVAETLLAEGLALPWEPGRSAWQTRKRHWCPEARQEITR</sequence>
<keyword evidence="1" id="KW-0732">Signal</keyword>
<name>A0A8J6YVX5_9PROT</name>
<dbReference type="EMBL" id="JACZHT010000004">
    <property type="protein sequence ID" value="MBE1237409.1"/>
    <property type="molecule type" value="Genomic_DNA"/>
</dbReference>
<proteinExistence type="predicted"/>